<evidence type="ECO:0000313" key="3">
    <source>
        <dbReference type="Proteomes" id="UP000233551"/>
    </source>
</evidence>
<reference evidence="2 3" key="1">
    <citation type="submission" date="2017-11" db="EMBL/GenBank/DDBJ databases">
        <title>De-novo sequencing of pomegranate (Punica granatum L.) genome.</title>
        <authorList>
            <person name="Akparov Z."/>
            <person name="Amiraslanov A."/>
            <person name="Hajiyeva S."/>
            <person name="Abbasov M."/>
            <person name="Kaur K."/>
            <person name="Hamwieh A."/>
            <person name="Solovyev V."/>
            <person name="Salamov A."/>
            <person name="Braich B."/>
            <person name="Kosarev P."/>
            <person name="Mahmoud A."/>
            <person name="Hajiyev E."/>
            <person name="Babayeva S."/>
            <person name="Izzatullayeva V."/>
            <person name="Mammadov A."/>
            <person name="Mammadov A."/>
            <person name="Sharifova S."/>
            <person name="Ojaghi J."/>
            <person name="Eynullazada K."/>
            <person name="Bayramov B."/>
            <person name="Abdulazimova A."/>
            <person name="Shahmuradov I."/>
        </authorList>
    </citation>
    <scope>NUCLEOTIDE SEQUENCE [LARGE SCALE GENOMIC DNA]</scope>
    <source>
        <strain evidence="3">cv. AG2017</strain>
        <tissue evidence="2">Leaf</tissue>
    </source>
</reference>
<organism evidence="2 3">
    <name type="scientific">Punica granatum</name>
    <name type="common">Pomegranate</name>
    <dbReference type="NCBI Taxonomy" id="22663"/>
    <lineage>
        <taxon>Eukaryota</taxon>
        <taxon>Viridiplantae</taxon>
        <taxon>Streptophyta</taxon>
        <taxon>Embryophyta</taxon>
        <taxon>Tracheophyta</taxon>
        <taxon>Spermatophyta</taxon>
        <taxon>Magnoliopsida</taxon>
        <taxon>eudicotyledons</taxon>
        <taxon>Gunneridae</taxon>
        <taxon>Pentapetalae</taxon>
        <taxon>rosids</taxon>
        <taxon>malvids</taxon>
        <taxon>Myrtales</taxon>
        <taxon>Lythraceae</taxon>
        <taxon>Punica</taxon>
    </lineage>
</organism>
<protein>
    <submittedName>
        <fullName evidence="2">Uncharacterized protein</fullName>
    </submittedName>
</protein>
<gene>
    <name evidence="2" type="ORF">CRG98_040704</name>
</gene>
<evidence type="ECO:0000313" key="2">
    <source>
        <dbReference type="EMBL" id="PKI38932.1"/>
    </source>
</evidence>
<evidence type="ECO:0000256" key="1">
    <source>
        <dbReference type="SAM" id="MobiDB-lite"/>
    </source>
</evidence>
<name>A0A2I0I4P1_PUNGR</name>
<sequence>MLYLASGYEERVGELFESRMTWLNAWKGAPVQRMHVRAKMGTRLRVHEHARAWQGVRHTGRCSAARQERGRAGRATGGRAGRCYTHGDGCTVKALNAKPEPESDKCKKGFRKDTDVCLVKRKEIARSTGACPAKGEEIARSLGAYPAEGEEIARSTGTCPAEGEEIARSTGACPGEGRRDCKKHESLPGG</sequence>
<keyword evidence="3" id="KW-1185">Reference proteome</keyword>
<dbReference type="Proteomes" id="UP000233551">
    <property type="component" value="Unassembled WGS sequence"/>
</dbReference>
<feature type="region of interest" description="Disordered" evidence="1">
    <location>
        <begin position="168"/>
        <end position="190"/>
    </location>
</feature>
<comment type="caution">
    <text evidence="2">The sequence shown here is derived from an EMBL/GenBank/DDBJ whole genome shotgun (WGS) entry which is preliminary data.</text>
</comment>
<dbReference type="EMBL" id="PGOL01003966">
    <property type="protein sequence ID" value="PKI38932.1"/>
    <property type="molecule type" value="Genomic_DNA"/>
</dbReference>
<feature type="compositionally biased region" description="Basic and acidic residues" evidence="1">
    <location>
        <begin position="176"/>
        <end position="190"/>
    </location>
</feature>
<proteinExistence type="predicted"/>
<dbReference type="AlphaFoldDB" id="A0A2I0I4P1"/>
<accession>A0A2I0I4P1</accession>